<protein>
    <submittedName>
        <fullName evidence="1">Uncharacterized protein</fullName>
    </submittedName>
</protein>
<accession>A0ACB8RMS0</accession>
<dbReference type="Proteomes" id="UP000814033">
    <property type="component" value="Unassembled WGS sequence"/>
</dbReference>
<organism evidence="1 2">
    <name type="scientific">Auriscalpium vulgare</name>
    <dbReference type="NCBI Taxonomy" id="40419"/>
    <lineage>
        <taxon>Eukaryota</taxon>
        <taxon>Fungi</taxon>
        <taxon>Dikarya</taxon>
        <taxon>Basidiomycota</taxon>
        <taxon>Agaricomycotina</taxon>
        <taxon>Agaricomycetes</taxon>
        <taxon>Russulales</taxon>
        <taxon>Auriscalpiaceae</taxon>
        <taxon>Auriscalpium</taxon>
    </lineage>
</organism>
<name>A0ACB8RMS0_9AGAM</name>
<keyword evidence="2" id="KW-1185">Reference proteome</keyword>
<comment type="caution">
    <text evidence="1">The sequence shown here is derived from an EMBL/GenBank/DDBJ whole genome shotgun (WGS) entry which is preliminary data.</text>
</comment>
<sequence>MSNINTTSTDTGSSGSRVGSKLRGAGEVVHGIGDSIRGTALEIVECGQAKREVTDIAARGREEVERGMSRIEGRPLPGATGTGPHTVASGVGAGMGNDIGIGPRAGATGGYDSAHGRGPGQYAAQHDTKATGAGTGAAVLEHEKDADCGRRQPPVSEGAGAPSEGQQVGAGYGGAQQGARVPPLPPRNEPVGAGQPPSQQPPQPAGTFPKWEERTAARAPDRQQAGQSYKHPEEGQQAGQSDHAGQGNASSVPGARDVGGAAHPGDSQSQQPGLSTVPGTLETIVSQNDGGYSGGQ</sequence>
<reference evidence="1" key="1">
    <citation type="submission" date="2021-02" db="EMBL/GenBank/DDBJ databases">
        <authorList>
            <consortium name="DOE Joint Genome Institute"/>
            <person name="Ahrendt S."/>
            <person name="Looney B.P."/>
            <person name="Miyauchi S."/>
            <person name="Morin E."/>
            <person name="Drula E."/>
            <person name="Courty P.E."/>
            <person name="Chicoki N."/>
            <person name="Fauchery L."/>
            <person name="Kohler A."/>
            <person name="Kuo A."/>
            <person name="Labutti K."/>
            <person name="Pangilinan J."/>
            <person name="Lipzen A."/>
            <person name="Riley R."/>
            <person name="Andreopoulos W."/>
            <person name="He G."/>
            <person name="Johnson J."/>
            <person name="Barry K.W."/>
            <person name="Grigoriev I.V."/>
            <person name="Nagy L."/>
            <person name="Hibbett D."/>
            <person name="Henrissat B."/>
            <person name="Matheny P.B."/>
            <person name="Labbe J."/>
            <person name="Martin F."/>
        </authorList>
    </citation>
    <scope>NUCLEOTIDE SEQUENCE</scope>
    <source>
        <strain evidence="1">FP105234-sp</strain>
    </source>
</reference>
<evidence type="ECO:0000313" key="2">
    <source>
        <dbReference type="Proteomes" id="UP000814033"/>
    </source>
</evidence>
<proteinExistence type="predicted"/>
<gene>
    <name evidence="1" type="ORF">FA95DRAFT_184552</name>
</gene>
<reference evidence="1" key="2">
    <citation type="journal article" date="2022" name="New Phytol.">
        <title>Evolutionary transition to the ectomycorrhizal habit in the genomes of a hyperdiverse lineage of mushroom-forming fungi.</title>
        <authorList>
            <person name="Looney B."/>
            <person name="Miyauchi S."/>
            <person name="Morin E."/>
            <person name="Drula E."/>
            <person name="Courty P.E."/>
            <person name="Kohler A."/>
            <person name="Kuo A."/>
            <person name="LaButti K."/>
            <person name="Pangilinan J."/>
            <person name="Lipzen A."/>
            <person name="Riley R."/>
            <person name="Andreopoulos W."/>
            <person name="He G."/>
            <person name="Johnson J."/>
            <person name="Nolan M."/>
            <person name="Tritt A."/>
            <person name="Barry K.W."/>
            <person name="Grigoriev I.V."/>
            <person name="Nagy L.G."/>
            <person name="Hibbett D."/>
            <person name="Henrissat B."/>
            <person name="Matheny P.B."/>
            <person name="Labbe J."/>
            <person name="Martin F.M."/>
        </authorList>
    </citation>
    <scope>NUCLEOTIDE SEQUENCE</scope>
    <source>
        <strain evidence="1">FP105234-sp</strain>
    </source>
</reference>
<evidence type="ECO:0000313" key="1">
    <source>
        <dbReference type="EMBL" id="KAI0044941.1"/>
    </source>
</evidence>
<dbReference type="EMBL" id="MU275966">
    <property type="protein sequence ID" value="KAI0044941.1"/>
    <property type="molecule type" value="Genomic_DNA"/>
</dbReference>